<gene>
    <name evidence="1" type="ORF">TrRE_jg92</name>
</gene>
<accession>A0A9W7KTA3</accession>
<dbReference type="AlphaFoldDB" id="A0A9W7KTA3"/>
<evidence type="ECO:0000313" key="1">
    <source>
        <dbReference type="EMBL" id="GMI10535.1"/>
    </source>
</evidence>
<evidence type="ECO:0000313" key="2">
    <source>
        <dbReference type="Proteomes" id="UP001165082"/>
    </source>
</evidence>
<protein>
    <submittedName>
        <fullName evidence="1">Uncharacterized protein</fullName>
    </submittedName>
</protein>
<proteinExistence type="predicted"/>
<dbReference type="EMBL" id="BRXZ01000379">
    <property type="protein sequence ID" value="GMI10535.1"/>
    <property type="molecule type" value="Genomic_DNA"/>
</dbReference>
<dbReference type="Proteomes" id="UP001165082">
    <property type="component" value="Unassembled WGS sequence"/>
</dbReference>
<comment type="caution">
    <text evidence="1">The sequence shown here is derived from an EMBL/GenBank/DDBJ whole genome shotgun (WGS) entry which is preliminary data.</text>
</comment>
<organism evidence="1 2">
    <name type="scientific">Triparma retinervis</name>
    <dbReference type="NCBI Taxonomy" id="2557542"/>
    <lineage>
        <taxon>Eukaryota</taxon>
        <taxon>Sar</taxon>
        <taxon>Stramenopiles</taxon>
        <taxon>Ochrophyta</taxon>
        <taxon>Bolidophyceae</taxon>
        <taxon>Parmales</taxon>
        <taxon>Triparmaceae</taxon>
        <taxon>Triparma</taxon>
    </lineage>
</organism>
<reference evidence="1" key="1">
    <citation type="submission" date="2022-07" db="EMBL/GenBank/DDBJ databases">
        <title>Genome analysis of Parmales, a sister group of diatoms, reveals the evolutionary specialization of diatoms from phago-mixotrophs to photoautotrophs.</title>
        <authorList>
            <person name="Ban H."/>
            <person name="Sato S."/>
            <person name="Yoshikawa S."/>
            <person name="Kazumasa Y."/>
            <person name="Nakamura Y."/>
            <person name="Ichinomiya M."/>
            <person name="Saitoh K."/>
            <person name="Sato N."/>
            <person name="Blanc-Mathieu R."/>
            <person name="Endo H."/>
            <person name="Kuwata A."/>
            <person name="Ogata H."/>
        </authorList>
    </citation>
    <scope>NUCLEOTIDE SEQUENCE</scope>
</reference>
<keyword evidence="2" id="KW-1185">Reference proteome</keyword>
<sequence length="357" mass="38944">MGGAGSVMSNFTHTKPPRPGLFVCEGIAGTKPLLPGGVPGAHPLEALVVTVGPHGCPVLSSSRDIHEENTLPPSTFVAIVLDPRSLTNESSLLCSEVGLLAAAVAFQSMFLKSLGTYKPRFIRSDDYLQTDGNLIIAEMLERDKRVYPASEAAGMRDMLFSHARRVFEERSWTHHVTSRGKNAAEIAVGLGSDQEDRVAGTFKAVFDDKSTHLAEIDRKTLKEWLRSELVDSPEHVSVNPVRPINACSAGETYVCFTKEAQTKLKFAAIDAHLFTQADCAKKPDELRHAFPGGAFDASKASAVVAIAFPEDLRFTAKSPKSILSRFLTLHREAEEGMDRMLVFSVDSKEKLGEDLFM</sequence>
<feature type="non-terminal residue" evidence="1">
    <location>
        <position position="357"/>
    </location>
</feature>
<name>A0A9W7KTA3_9STRA</name>
<dbReference type="OrthoDB" id="10367102at2759"/>